<evidence type="ECO:0000313" key="5">
    <source>
        <dbReference type="Proteomes" id="UP000831796"/>
    </source>
</evidence>
<dbReference type="EMBL" id="CP095046">
    <property type="protein sequence ID" value="UOQ74836.1"/>
    <property type="molecule type" value="Genomic_DNA"/>
</dbReference>
<dbReference type="Pfam" id="PF04397">
    <property type="entry name" value="LytTR"/>
    <property type="match status" value="1"/>
</dbReference>
<proteinExistence type="predicted"/>
<evidence type="ECO:0000259" key="2">
    <source>
        <dbReference type="PROSITE" id="PS50110"/>
    </source>
</evidence>
<gene>
    <name evidence="4" type="ORF">MUN79_13770</name>
</gene>
<dbReference type="KEGG" id="hcu:MUN79_13770"/>
<organism evidence="4 5">
    <name type="scientific">Hymenobacter cellulosilyticus</name>
    <dbReference type="NCBI Taxonomy" id="2932248"/>
    <lineage>
        <taxon>Bacteria</taxon>
        <taxon>Pseudomonadati</taxon>
        <taxon>Bacteroidota</taxon>
        <taxon>Cytophagia</taxon>
        <taxon>Cytophagales</taxon>
        <taxon>Hymenobacteraceae</taxon>
        <taxon>Hymenobacter</taxon>
    </lineage>
</organism>
<dbReference type="Gene3D" id="3.40.50.2300">
    <property type="match status" value="1"/>
</dbReference>
<feature type="domain" description="HTH LytTR-type" evidence="3">
    <location>
        <begin position="149"/>
        <end position="256"/>
    </location>
</feature>
<dbReference type="SMART" id="SM00850">
    <property type="entry name" value="LytTR"/>
    <property type="match status" value="1"/>
</dbReference>
<reference evidence="4" key="1">
    <citation type="submission" date="2022-04" db="EMBL/GenBank/DDBJ databases">
        <title>Hymenobacter sp. isolated from the air.</title>
        <authorList>
            <person name="Won M."/>
            <person name="Lee C.-M."/>
            <person name="Woen H.-Y."/>
            <person name="Kwon S.-W."/>
        </authorList>
    </citation>
    <scope>NUCLEOTIDE SEQUENCE</scope>
    <source>
        <strain evidence="4">5116S-3</strain>
    </source>
</reference>
<dbReference type="Pfam" id="PF00072">
    <property type="entry name" value="Response_reg"/>
    <property type="match status" value="1"/>
</dbReference>
<accession>A0A8T9QBB2</accession>
<dbReference type="RefSeq" id="WP_244678172.1">
    <property type="nucleotide sequence ID" value="NZ_CP095046.1"/>
</dbReference>
<dbReference type="Gene3D" id="2.40.50.1020">
    <property type="entry name" value="LytTr DNA-binding domain"/>
    <property type="match status" value="1"/>
</dbReference>
<dbReference type="Proteomes" id="UP000831796">
    <property type="component" value="Chromosome"/>
</dbReference>
<dbReference type="PROSITE" id="PS50110">
    <property type="entry name" value="RESPONSE_REGULATORY"/>
    <property type="match status" value="1"/>
</dbReference>
<protein>
    <submittedName>
        <fullName evidence="4">LytTR family DNA-binding domain-containing protein</fullName>
    </submittedName>
</protein>
<dbReference type="SMART" id="SM00448">
    <property type="entry name" value="REC"/>
    <property type="match status" value="1"/>
</dbReference>
<dbReference type="GO" id="GO:0000156">
    <property type="term" value="F:phosphorelay response regulator activity"/>
    <property type="evidence" value="ECO:0007669"/>
    <property type="project" value="InterPro"/>
</dbReference>
<feature type="domain" description="Response regulatory" evidence="2">
    <location>
        <begin position="2"/>
        <end position="115"/>
    </location>
</feature>
<keyword evidence="1" id="KW-0597">Phosphoprotein</keyword>
<dbReference type="AlphaFoldDB" id="A0A8T9QBB2"/>
<evidence type="ECO:0000313" key="4">
    <source>
        <dbReference type="EMBL" id="UOQ74836.1"/>
    </source>
</evidence>
<keyword evidence="4" id="KW-0238">DNA-binding</keyword>
<dbReference type="PROSITE" id="PS50930">
    <property type="entry name" value="HTH_LYTTR"/>
    <property type="match status" value="1"/>
</dbReference>
<dbReference type="PANTHER" id="PTHR37299">
    <property type="entry name" value="TRANSCRIPTIONAL REGULATOR-RELATED"/>
    <property type="match status" value="1"/>
</dbReference>
<dbReference type="SUPFAM" id="SSF52172">
    <property type="entry name" value="CheY-like"/>
    <property type="match status" value="1"/>
</dbReference>
<evidence type="ECO:0000256" key="1">
    <source>
        <dbReference type="PROSITE-ProRule" id="PRU00169"/>
    </source>
</evidence>
<dbReference type="PANTHER" id="PTHR37299:SF1">
    <property type="entry name" value="STAGE 0 SPORULATION PROTEIN A HOMOLOG"/>
    <property type="match status" value="1"/>
</dbReference>
<name>A0A8T9QBB2_9BACT</name>
<dbReference type="InterPro" id="IPR007492">
    <property type="entry name" value="LytTR_DNA-bd_dom"/>
</dbReference>
<dbReference type="InterPro" id="IPR001789">
    <property type="entry name" value="Sig_transdc_resp-reg_receiver"/>
</dbReference>
<feature type="modified residue" description="4-aspartylphosphate" evidence="1">
    <location>
        <position position="55"/>
    </location>
</feature>
<sequence>MRIVIVEDEQLAADKLVELIRAYDPASTIVACLDSVADTVAWLSTHAAPDLLFLDIHLADGLGFEIFAQTAVPCPVVFTTAFDQYAIQAFRVNSIDYLLKPLTPRAVADAFRKYEALRRTLAPAPPATIDYLRLLDELRASEARYKARFLVRAGQRIKTIAAAEVAYFFAEDKYTYLVTGAGPRYVVDFTLDDLEERLDPALFFRLNRKFLASLPAIHEIHAYFKGRLKLTLSPPVDAEVLVSSERAAPFKSWLDR</sequence>
<dbReference type="GO" id="GO:0003677">
    <property type="term" value="F:DNA binding"/>
    <property type="evidence" value="ECO:0007669"/>
    <property type="project" value="UniProtKB-KW"/>
</dbReference>
<dbReference type="InterPro" id="IPR046947">
    <property type="entry name" value="LytR-like"/>
</dbReference>
<dbReference type="InterPro" id="IPR011006">
    <property type="entry name" value="CheY-like_superfamily"/>
</dbReference>
<keyword evidence="5" id="KW-1185">Reference proteome</keyword>
<evidence type="ECO:0000259" key="3">
    <source>
        <dbReference type="PROSITE" id="PS50930"/>
    </source>
</evidence>